<feature type="signal peptide" evidence="1">
    <location>
        <begin position="1"/>
        <end position="18"/>
    </location>
</feature>
<evidence type="ECO:0000256" key="1">
    <source>
        <dbReference type="SAM" id="SignalP"/>
    </source>
</evidence>
<name>A0A6J4TRR4_9SPHN</name>
<keyword evidence="1" id="KW-0732">Signal</keyword>
<protein>
    <recommendedName>
        <fullName evidence="3">FOG: TPR repeat</fullName>
    </recommendedName>
</protein>
<accession>A0A6J4TRR4</accession>
<dbReference type="EMBL" id="CADCWD010000034">
    <property type="protein sequence ID" value="CAA9529836.1"/>
    <property type="molecule type" value="Genomic_DNA"/>
</dbReference>
<sequence length="129" mass="13748">MRMLSLLALATLPLAACATTDRMAAVEDGYERGALGVAAIDRGDYAAAEEIMEGRAGNIAANDPARLINLGTVYMKTGRPGMALSAWRLAAASNDHFMVATRDGRWVNTKDLAEQALARHESAVRSATR</sequence>
<dbReference type="Gene3D" id="1.25.40.10">
    <property type="entry name" value="Tetratricopeptide repeat domain"/>
    <property type="match status" value="1"/>
</dbReference>
<dbReference type="InterPro" id="IPR011990">
    <property type="entry name" value="TPR-like_helical_dom_sf"/>
</dbReference>
<organism evidence="2">
    <name type="scientific">uncultured Sphingosinicella sp</name>
    <dbReference type="NCBI Taxonomy" id="478748"/>
    <lineage>
        <taxon>Bacteria</taxon>
        <taxon>Pseudomonadati</taxon>
        <taxon>Pseudomonadota</taxon>
        <taxon>Alphaproteobacteria</taxon>
        <taxon>Sphingomonadales</taxon>
        <taxon>Sphingosinicellaceae</taxon>
        <taxon>Sphingosinicella</taxon>
        <taxon>environmental samples</taxon>
    </lineage>
</organism>
<feature type="chain" id="PRO_5026707166" description="FOG: TPR repeat" evidence="1">
    <location>
        <begin position="19"/>
        <end position="129"/>
    </location>
</feature>
<evidence type="ECO:0008006" key="3">
    <source>
        <dbReference type="Google" id="ProtNLM"/>
    </source>
</evidence>
<reference evidence="2" key="1">
    <citation type="submission" date="2020-02" db="EMBL/GenBank/DDBJ databases">
        <authorList>
            <person name="Meier V. D."/>
        </authorList>
    </citation>
    <scope>NUCLEOTIDE SEQUENCE</scope>
    <source>
        <strain evidence="2">AVDCRST_MAG23</strain>
    </source>
</reference>
<dbReference type="SUPFAM" id="SSF48452">
    <property type="entry name" value="TPR-like"/>
    <property type="match status" value="1"/>
</dbReference>
<proteinExistence type="predicted"/>
<evidence type="ECO:0000313" key="2">
    <source>
        <dbReference type="EMBL" id="CAA9529836.1"/>
    </source>
</evidence>
<dbReference type="AlphaFoldDB" id="A0A6J4TRR4"/>
<gene>
    <name evidence="2" type="ORF">AVDCRST_MAG23-823</name>
</gene>